<reference evidence="2 3" key="1">
    <citation type="submission" date="2020-07" db="EMBL/GenBank/DDBJ databases">
        <title>Roseicoccus Jingziensis gen. nov., sp. nov., isolated from coastal seawater.</title>
        <authorList>
            <person name="Feng X."/>
        </authorList>
    </citation>
    <scope>NUCLEOTIDE SEQUENCE [LARGE SCALE GENOMIC DNA]</scope>
    <source>
        <strain evidence="2 3">N1E253</strain>
    </source>
</reference>
<keyword evidence="1" id="KW-0812">Transmembrane</keyword>
<evidence type="ECO:0000313" key="3">
    <source>
        <dbReference type="Proteomes" id="UP000557872"/>
    </source>
</evidence>
<feature type="transmembrane region" description="Helical" evidence="1">
    <location>
        <begin position="80"/>
        <end position="102"/>
    </location>
</feature>
<proteinExistence type="predicted"/>
<dbReference type="RefSeq" id="WP_178935038.1">
    <property type="nucleotide sequence ID" value="NZ_JACBAZ010000022.1"/>
</dbReference>
<sequence length="122" mass="13615">MKKELIIIAILQMACSISWFVHMSYLRSDYGNIRFRLGQDLGELEAYSKLRDQGVVLPDGIREHPNKDLMIDLGTGIHELTYMMPAAFVQVCIILALFILAFSKPSSNLGTNQAEQVAAPDS</sequence>
<dbReference type="Proteomes" id="UP000557872">
    <property type="component" value="Unassembled WGS sequence"/>
</dbReference>
<keyword evidence="1" id="KW-1133">Transmembrane helix</keyword>
<evidence type="ECO:0000313" key="2">
    <source>
        <dbReference type="EMBL" id="NWK57683.1"/>
    </source>
</evidence>
<keyword evidence="3" id="KW-1185">Reference proteome</keyword>
<dbReference type="AlphaFoldDB" id="A0A851GJI8"/>
<organism evidence="2 3">
    <name type="scientific">Oceaniferula marina</name>
    <dbReference type="NCBI Taxonomy" id="2748318"/>
    <lineage>
        <taxon>Bacteria</taxon>
        <taxon>Pseudomonadati</taxon>
        <taxon>Verrucomicrobiota</taxon>
        <taxon>Verrucomicrobiia</taxon>
        <taxon>Verrucomicrobiales</taxon>
        <taxon>Verrucomicrobiaceae</taxon>
        <taxon>Oceaniferula</taxon>
    </lineage>
</organism>
<protein>
    <submittedName>
        <fullName evidence="2">Uncharacterized protein</fullName>
    </submittedName>
</protein>
<feature type="transmembrane region" description="Helical" evidence="1">
    <location>
        <begin position="6"/>
        <end position="26"/>
    </location>
</feature>
<dbReference type="EMBL" id="JACBAZ010000022">
    <property type="protein sequence ID" value="NWK57683.1"/>
    <property type="molecule type" value="Genomic_DNA"/>
</dbReference>
<evidence type="ECO:0000256" key="1">
    <source>
        <dbReference type="SAM" id="Phobius"/>
    </source>
</evidence>
<name>A0A851GJI8_9BACT</name>
<gene>
    <name evidence="2" type="ORF">HW115_18845</name>
</gene>
<comment type="caution">
    <text evidence="2">The sequence shown here is derived from an EMBL/GenBank/DDBJ whole genome shotgun (WGS) entry which is preliminary data.</text>
</comment>
<accession>A0A851GJI8</accession>
<keyword evidence="1" id="KW-0472">Membrane</keyword>